<name>A0A8S3EX62_9BILA</name>
<protein>
    <submittedName>
        <fullName evidence="1">Uncharacterized protein</fullName>
    </submittedName>
</protein>
<sequence>MNDLYYALIVKHYNQSPYLDLRNHGMSTLHRIILDQIDLPADMRLLSLPNASGWLIFFRGERSTCCVFDNNGKRHDQNIVMSSNITDVTVQNDLIIIRKFEENGCDDYDFIEVYDWQK</sequence>
<gene>
    <name evidence="1" type="ORF">GIL414_LOCUS62189</name>
</gene>
<dbReference type="EMBL" id="CAJOBJ010248722">
    <property type="protein sequence ID" value="CAF5090035.1"/>
    <property type="molecule type" value="Genomic_DNA"/>
</dbReference>
<dbReference type="Proteomes" id="UP000681720">
    <property type="component" value="Unassembled WGS sequence"/>
</dbReference>
<accession>A0A8S3EX62</accession>
<evidence type="ECO:0000313" key="2">
    <source>
        <dbReference type="Proteomes" id="UP000681720"/>
    </source>
</evidence>
<reference evidence="1" key="1">
    <citation type="submission" date="2021-02" db="EMBL/GenBank/DDBJ databases">
        <authorList>
            <person name="Nowell W R."/>
        </authorList>
    </citation>
    <scope>NUCLEOTIDE SEQUENCE</scope>
</reference>
<dbReference type="AlphaFoldDB" id="A0A8S3EX62"/>
<comment type="caution">
    <text evidence="1">The sequence shown here is derived from an EMBL/GenBank/DDBJ whole genome shotgun (WGS) entry which is preliminary data.</text>
</comment>
<proteinExistence type="predicted"/>
<evidence type="ECO:0000313" key="1">
    <source>
        <dbReference type="EMBL" id="CAF5090035.1"/>
    </source>
</evidence>
<organism evidence="1 2">
    <name type="scientific">Rotaria magnacalcarata</name>
    <dbReference type="NCBI Taxonomy" id="392030"/>
    <lineage>
        <taxon>Eukaryota</taxon>
        <taxon>Metazoa</taxon>
        <taxon>Spiralia</taxon>
        <taxon>Gnathifera</taxon>
        <taxon>Rotifera</taxon>
        <taxon>Eurotatoria</taxon>
        <taxon>Bdelloidea</taxon>
        <taxon>Philodinida</taxon>
        <taxon>Philodinidae</taxon>
        <taxon>Rotaria</taxon>
    </lineage>
</organism>